<dbReference type="GO" id="GO:0006631">
    <property type="term" value="P:fatty acid metabolic process"/>
    <property type="evidence" value="ECO:0007669"/>
    <property type="project" value="UniProtKB-ARBA"/>
</dbReference>
<reference evidence="7" key="1">
    <citation type="submission" date="2023-03" db="EMBL/GenBank/DDBJ databases">
        <title>Massive genome expansion in bonnet fungi (Mycena s.s.) driven by repeated elements and novel gene families across ecological guilds.</title>
        <authorList>
            <consortium name="Lawrence Berkeley National Laboratory"/>
            <person name="Harder C.B."/>
            <person name="Miyauchi S."/>
            <person name="Viragh M."/>
            <person name="Kuo A."/>
            <person name="Thoen E."/>
            <person name="Andreopoulos B."/>
            <person name="Lu D."/>
            <person name="Skrede I."/>
            <person name="Drula E."/>
            <person name="Henrissat B."/>
            <person name="Morin E."/>
            <person name="Kohler A."/>
            <person name="Barry K."/>
            <person name="LaButti K."/>
            <person name="Morin E."/>
            <person name="Salamov A."/>
            <person name="Lipzen A."/>
            <person name="Mereny Z."/>
            <person name="Hegedus B."/>
            <person name="Baldrian P."/>
            <person name="Stursova M."/>
            <person name="Weitz H."/>
            <person name="Taylor A."/>
            <person name="Grigoriev I.V."/>
            <person name="Nagy L.G."/>
            <person name="Martin F."/>
            <person name="Kauserud H."/>
        </authorList>
    </citation>
    <scope>NUCLEOTIDE SEQUENCE</scope>
    <source>
        <strain evidence="7">CBHHK173m</strain>
    </source>
</reference>
<evidence type="ECO:0000256" key="6">
    <source>
        <dbReference type="PIRSR" id="PIRSR619791-2"/>
    </source>
</evidence>
<evidence type="ECO:0000256" key="5">
    <source>
        <dbReference type="ARBA" id="ARBA00023004"/>
    </source>
</evidence>
<dbReference type="Proteomes" id="UP001222325">
    <property type="component" value="Unassembled WGS sequence"/>
</dbReference>
<keyword evidence="7" id="KW-0575">Peroxidase</keyword>
<dbReference type="PANTHER" id="PTHR11903:SF37">
    <property type="entry name" value="PSI-PRODUCING OXYGENASE A"/>
    <property type="match status" value="1"/>
</dbReference>
<dbReference type="InterPro" id="IPR019791">
    <property type="entry name" value="Haem_peroxidase_animal"/>
</dbReference>
<evidence type="ECO:0000256" key="4">
    <source>
        <dbReference type="ARBA" id="ARBA00023002"/>
    </source>
</evidence>
<keyword evidence="3" id="KW-0223">Dioxygenase</keyword>
<accession>A0AAD6TVN6</accession>
<dbReference type="InterPro" id="IPR050783">
    <property type="entry name" value="Oxylipin_biosynth_metab"/>
</dbReference>
<organism evidence="7 8">
    <name type="scientific">Mycena belliarum</name>
    <dbReference type="NCBI Taxonomy" id="1033014"/>
    <lineage>
        <taxon>Eukaryota</taxon>
        <taxon>Fungi</taxon>
        <taxon>Dikarya</taxon>
        <taxon>Basidiomycota</taxon>
        <taxon>Agaricomycotina</taxon>
        <taxon>Agaricomycetes</taxon>
        <taxon>Agaricomycetidae</taxon>
        <taxon>Agaricales</taxon>
        <taxon>Marasmiineae</taxon>
        <taxon>Mycenaceae</taxon>
        <taxon>Mycena</taxon>
    </lineage>
</organism>
<dbReference type="SUPFAM" id="SSF48113">
    <property type="entry name" value="Heme-dependent peroxidases"/>
    <property type="match status" value="1"/>
</dbReference>
<dbReference type="GO" id="GO:0016705">
    <property type="term" value="F:oxidoreductase activity, acting on paired donors, with incorporation or reduction of molecular oxygen"/>
    <property type="evidence" value="ECO:0007669"/>
    <property type="project" value="InterPro"/>
</dbReference>
<dbReference type="GO" id="GO:0004601">
    <property type="term" value="F:peroxidase activity"/>
    <property type="evidence" value="ECO:0007669"/>
    <property type="project" value="UniProtKB-KW"/>
</dbReference>
<dbReference type="InterPro" id="IPR037120">
    <property type="entry name" value="Haem_peroxidase_sf_animal"/>
</dbReference>
<dbReference type="GO" id="GO:0004497">
    <property type="term" value="F:monooxygenase activity"/>
    <property type="evidence" value="ECO:0007669"/>
    <property type="project" value="InterPro"/>
</dbReference>
<evidence type="ECO:0000256" key="1">
    <source>
        <dbReference type="ARBA" id="ARBA00022617"/>
    </source>
</evidence>
<dbReference type="Pfam" id="PF03098">
    <property type="entry name" value="An_peroxidase"/>
    <property type="match status" value="1"/>
</dbReference>
<dbReference type="InterPro" id="IPR010255">
    <property type="entry name" value="Haem_peroxidase_sf"/>
</dbReference>
<dbReference type="InterPro" id="IPR034812">
    <property type="entry name" value="Ppo-like_N"/>
</dbReference>
<dbReference type="InterPro" id="IPR036396">
    <property type="entry name" value="Cyt_P450_sf"/>
</dbReference>
<evidence type="ECO:0000313" key="8">
    <source>
        <dbReference type="Proteomes" id="UP001222325"/>
    </source>
</evidence>
<keyword evidence="4" id="KW-0560">Oxidoreductase</keyword>
<dbReference type="GO" id="GO:0005506">
    <property type="term" value="F:iron ion binding"/>
    <property type="evidence" value="ECO:0007669"/>
    <property type="project" value="InterPro"/>
</dbReference>
<keyword evidence="8" id="KW-1185">Reference proteome</keyword>
<dbReference type="GO" id="GO:0020037">
    <property type="term" value="F:heme binding"/>
    <property type="evidence" value="ECO:0007669"/>
    <property type="project" value="InterPro"/>
</dbReference>
<dbReference type="PANTHER" id="PTHR11903">
    <property type="entry name" value="PROSTAGLANDIN G/H SYNTHASE"/>
    <property type="match status" value="1"/>
</dbReference>
<keyword evidence="1 6" id="KW-0349">Heme</keyword>
<dbReference type="PROSITE" id="PS50292">
    <property type="entry name" value="PEROXIDASE_3"/>
    <property type="match status" value="1"/>
</dbReference>
<keyword evidence="2 6" id="KW-0479">Metal-binding</keyword>
<keyword evidence="5 6" id="KW-0408">Iron</keyword>
<gene>
    <name evidence="7" type="ORF">B0H15DRAFT_540067</name>
</gene>
<dbReference type="Gene3D" id="1.10.630.10">
    <property type="entry name" value="Cytochrome P450"/>
    <property type="match status" value="1"/>
</dbReference>
<evidence type="ECO:0000313" key="7">
    <source>
        <dbReference type="EMBL" id="KAJ7078001.1"/>
    </source>
</evidence>
<dbReference type="Gene3D" id="1.10.640.10">
    <property type="entry name" value="Haem peroxidase domain superfamily, animal type"/>
    <property type="match status" value="1"/>
</dbReference>
<comment type="caution">
    <text evidence="7">The sequence shown here is derived from an EMBL/GenBank/DDBJ whole genome shotgun (WGS) entry which is preliminary data.</text>
</comment>
<name>A0AAD6TVN6_9AGAR</name>
<dbReference type="GO" id="GO:0006979">
    <property type="term" value="P:response to oxidative stress"/>
    <property type="evidence" value="ECO:0007669"/>
    <property type="project" value="InterPro"/>
</dbReference>
<dbReference type="SUPFAM" id="SSF48264">
    <property type="entry name" value="Cytochrome P450"/>
    <property type="match status" value="1"/>
</dbReference>
<dbReference type="EMBL" id="JARJCN010000069">
    <property type="protein sequence ID" value="KAJ7078001.1"/>
    <property type="molecule type" value="Genomic_DNA"/>
</dbReference>
<dbReference type="CDD" id="cd20612">
    <property type="entry name" value="CYP_LDS-like_C"/>
    <property type="match status" value="1"/>
</dbReference>
<evidence type="ECO:0000256" key="3">
    <source>
        <dbReference type="ARBA" id="ARBA00022964"/>
    </source>
</evidence>
<proteinExistence type="predicted"/>
<dbReference type="GO" id="GO:0051213">
    <property type="term" value="F:dioxygenase activity"/>
    <property type="evidence" value="ECO:0007669"/>
    <property type="project" value="UniProtKB-KW"/>
</dbReference>
<evidence type="ECO:0000256" key="2">
    <source>
        <dbReference type="ARBA" id="ARBA00022723"/>
    </source>
</evidence>
<dbReference type="AlphaFoldDB" id="A0AAD6TVN6"/>
<dbReference type="PRINTS" id="PR00457">
    <property type="entry name" value="ANPEROXIDASE"/>
</dbReference>
<dbReference type="CDD" id="cd09817">
    <property type="entry name" value="linoleate_diol_synthase_like"/>
    <property type="match status" value="1"/>
</dbReference>
<protein>
    <submittedName>
        <fullName evidence="7">Heme peroxidase</fullName>
    </submittedName>
</protein>
<sequence>MASITPIQAFSLGADAVYLSKRPPPVAPDGHYDWEDQADANTRPQAHAGVANLIKTMERIESKGNIIPSPQVVGAFVDTALHPDAVDDRKGAFADGLTILSRIPPGSDVAKQMSNSAISLLYNTLPHPPAALLGPVHSFRQADGGGNNLQIPDLGRAGTPYARSVQGKWCTSPTSLPDPGVIFDTLMKARDRKDHTGGNSSLTFAFATLVTHSLFRSDLADWNVNATSSYLDLSPLYGINQAAQDLVRNKDAGRGLLHPDCFSEERLIFLPPAASALLVILNRNHNYVADMLLKINERRRWVDPPPTDEKRRAQQDEEIFQTARLVNCGHFMGLIMSDYVAGFLGLSEGNAWSMNAFDPIKTKDGIEVERGLGNHCSVEFNVLYRWHPTLSAPDEKWTEDVFNGMFKNKPFDQLSVKDFGAAFGRTFSVIDPDPSKRTFGGHVGPDGKFVGLQRGPDGKFSDDDIAKILLDATEAPAGAYRARGTPGVLRVIEIMGIMQARQWGVCTMNEFRKFLGLKQYADFEEWNPDPAIASAARRLYGHINNLELYTGLQCEETMPLSPGLRFASGYTMMRAVLGDAIALVRGDRFYTTDFTPANLTAWGYQDCERDPNNGGFGGEMPKLLMRHLPRHYPYNSVYGCFPFFTPQKMKQSLTAQGLAAKYTFDRPVPAPQPKVLSTFTGIKYVFNDPARFPTVYDMKGLGNGYGFLLCFDQAAKHDPDRALALHALFPTESSLSQYRQWYRDSVTQLIKERSWKYDGVPGNYVDIVKSVINTTSVHWAADRLCGLPLKTKDTPHGLYTEQEVYDMFSTLFTLTFLSIDDNEHGFSLRWAATQSGGVIQALIAKAVLEIAPQSAPNAVLGFISNVSKFLWPQTEKPCYPFLSKLSETGRPLSELVATVVGLAVGSSVNYAQAAVHVVDFYLDDAHEQERIKICKVVQSDDSESTDMLRGYVREAMRLNPQFTGLWRDVAVDASIPQGKGLPSMNVKAGDRIYASFKNAHINPADFPNPTAVDPTRPASSYNLNGTGFHGCPGVTYAEQTIAEMVKVIFKLKNIRRAAGDAGKLAGFKSIINETETNVYLTPYGTTSPWPGSMYLVYDD</sequence>
<feature type="binding site" description="axial binding residue" evidence="6">
    <location>
        <position position="387"/>
    </location>
    <ligand>
        <name>heme b</name>
        <dbReference type="ChEBI" id="CHEBI:60344"/>
    </ligand>
    <ligandPart>
        <name>Fe</name>
        <dbReference type="ChEBI" id="CHEBI:18248"/>
    </ligandPart>
</feature>